<gene>
    <name evidence="2" type="ORF">PVAP13_2NG552006</name>
</gene>
<accession>A0A8T0VTX7</accession>
<sequence length="194" mass="21367">MNSLIMASTCAIAGLSSGASAVHSMPIFTIPIVPPPPPPPPRRLRRRPRSCDPSPPPGPPSRSCTRPTPASPSRRRRRPAPAPALRTRASRARRGRRRRRARRPAQEQVRREPGGLREDGLLDVGGVAHEPALGHARAAALIQEDVGRLHVRVHQRRPHREHVDVVQALRRADQDALPRRPVQAPRATTGNKNE</sequence>
<feature type="compositionally biased region" description="Basic and acidic residues" evidence="1">
    <location>
        <begin position="104"/>
        <end position="120"/>
    </location>
</feature>
<feature type="region of interest" description="Disordered" evidence="1">
    <location>
        <begin position="29"/>
        <end position="121"/>
    </location>
</feature>
<comment type="caution">
    <text evidence="2">The sequence shown here is derived from an EMBL/GenBank/DDBJ whole genome shotgun (WGS) entry which is preliminary data.</text>
</comment>
<evidence type="ECO:0000313" key="3">
    <source>
        <dbReference type="Proteomes" id="UP000823388"/>
    </source>
</evidence>
<name>A0A8T0VTX7_PANVG</name>
<organism evidence="2 3">
    <name type="scientific">Panicum virgatum</name>
    <name type="common">Blackwell switchgrass</name>
    <dbReference type="NCBI Taxonomy" id="38727"/>
    <lineage>
        <taxon>Eukaryota</taxon>
        <taxon>Viridiplantae</taxon>
        <taxon>Streptophyta</taxon>
        <taxon>Embryophyta</taxon>
        <taxon>Tracheophyta</taxon>
        <taxon>Spermatophyta</taxon>
        <taxon>Magnoliopsida</taxon>
        <taxon>Liliopsida</taxon>
        <taxon>Poales</taxon>
        <taxon>Poaceae</taxon>
        <taxon>PACMAD clade</taxon>
        <taxon>Panicoideae</taxon>
        <taxon>Panicodae</taxon>
        <taxon>Paniceae</taxon>
        <taxon>Panicinae</taxon>
        <taxon>Panicum</taxon>
        <taxon>Panicum sect. Hiantes</taxon>
    </lineage>
</organism>
<reference evidence="2 3" key="1">
    <citation type="submission" date="2020-05" db="EMBL/GenBank/DDBJ databases">
        <title>WGS assembly of Panicum virgatum.</title>
        <authorList>
            <person name="Lovell J.T."/>
            <person name="Jenkins J."/>
            <person name="Shu S."/>
            <person name="Juenger T.E."/>
            <person name="Schmutz J."/>
        </authorList>
    </citation>
    <scope>NUCLEOTIDE SEQUENCE [LARGE SCALE GENOMIC DNA]</scope>
    <source>
        <strain evidence="3">cv. AP13</strain>
    </source>
</reference>
<proteinExistence type="predicted"/>
<feature type="compositionally biased region" description="Low complexity" evidence="1">
    <location>
        <begin position="61"/>
        <end position="72"/>
    </location>
</feature>
<feature type="compositionally biased region" description="Basic residues" evidence="1">
    <location>
        <begin position="88"/>
        <end position="103"/>
    </location>
</feature>
<evidence type="ECO:0000256" key="1">
    <source>
        <dbReference type="SAM" id="MobiDB-lite"/>
    </source>
</evidence>
<dbReference type="Proteomes" id="UP000823388">
    <property type="component" value="Chromosome 2N"/>
</dbReference>
<evidence type="ECO:0000313" key="2">
    <source>
        <dbReference type="EMBL" id="KAG2637897.1"/>
    </source>
</evidence>
<dbReference type="EMBL" id="CM029040">
    <property type="protein sequence ID" value="KAG2637897.1"/>
    <property type="molecule type" value="Genomic_DNA"/>
</dbReference>
<dbReference type="AlphaFoldDB" id="A0A8T0VTX7"/>
<keyword evidence="3" id="KW-1185">Reference proteome</keyword>
<feature type="compositionally biased region" description="Pro residues" evidence="1">
    <location>
        <begin position="32"/>
        <end position="41"/>
    </location>
</feature>
<protein>
    <submittedName>
        <fullName evidence="2">Uncharacterized protein</fullName>
    </submittedName>
</protein>
<feature type="region of interest" description="Disordered" evidence="1">
    <location>
        <begin position="169"/>
        <end position="194"/>
    </location>
</feature>